<dbReference type="AlphaFoldDB" id="A0A3L7AIQ4"/>
<protein>
    <recommendedName>
        <fullName evidence="4">Anti-sigma factor NepR domain-containing protein</fullName>
    </recommendedName>
</protein>
<feature type="region of interest" description="Disordered" evidence="1">
    <location>
        <begin position="66"/>
        <end position="95"/>
    </location>
</feature>
<dbReference type="OrthoDB" id="8454456at2"/>
<keyword evidence="3" id="KW-1185">Reference proteome</keyword>
<dbReference type="RefSeq" id="WP_121622611.1">
    <property type="nucleotide sequence ID" value="NZ_JACIIW010000002.1"/>
</dbReference>
<gene>
    <name evidence="2" type="ORF">D9R14_07065</name>
</gene>
<feature type="region of interest" description="Disordered" evidence="1">
    <location>
        <begin position="1"/>
        <end position="33"/>
    </location>
</feature>
<proteinExistence type="predicted"/>
<reference evidence="2 3" key="1">
    <citation type="submission" date="2018-10" db="EMBL/GenBank/DDBJ databases">
        <title>Xanthobacter tagetidis genome sequencing and assembly.</title>
        <authorList>
            <person name="Maclea K.S."/>
            <person name="Goen A.E."/>
            <person name="Fatima S.A."/>
        </authorList>
    </citation>
    <scope>NUCLEOTIDE SEQUENCE [LARGE SCALE GENOMIC DNA]</scope>
    <source>
        <strain evidence="2 3">ATCC 700314</strain>
    </source>
</reference>
<feature type="compositionally biased region" description="Polar residues" evidence="1">
    <location>
        <begin position="12"/>
        <end position="21"/>
    </location>
</feature>
<organism evidence="2 3">
    <name type="scientific">Xanthobacter tagetidis</name>
    <dbReference type="NCBI Taxonomy" id="60216"/>
    <lineage>
        <taxon>Bacteria</taxon>
        <taxon>Pseudomonadati</taxon>
        <taxon>Pseudomonadota</taxon>
        <taxon>Alphaproteobacteria</taxon>
        <taxon>Hyphomicrobiales</taxon>
        <taxon>Xanthobacteraceae</taxon>
        <taxon>Xanthobacter</taxon>
    </lineage>
</organism>
<comment type="caution">
    <text evidence="2">The sequence shown here is derived from an EMBL/GenBank/DDBJ whole genome shotgun (WGS) entry which is preliminary data.</text>
</comment>
<name>A0A3L7AIQ4_9HYPH</name>
<dbReference type="EMBL" id="RCTF01000004">
    <property type="protein sequence ID" value="RLP80107.1"/>
    <property type="molecule type" value="Genomic_DNA"/>
</dbReference>
<sequence>MRTVRAFPLDTSPASTQNQKETGGMRTPHRRDISARQDLIGRELRDLFDGYTSEQVPDDLMRLAEQLQSAFEQRDAAPPAEPAPAKPLRGEPEAD</sequence>
<evidence type="ECO:0000256" key="1">
    <source>
        <dbReference type="SAM" id="MobiDB-lite"/>
    </source>
</evidence>
<accession>A0A3L7AIQ4</accession>
<evidence type="ECO:0000313" key="2">
    <source>
        <dbReference type="EMBL" id="RLP80107.1"/>
    </source>
</evidence>
<evidence type="ECO:0000313" key="3">
    <source>
        <dbReference type="Proteomes" id="UP000269692"/>
    </source>
</evidence>
<evidence type="ECO:0008006" key="4">
    <source>
        <dbReference type="Google" id="ProtNLM"/>
    </source>
</evidence>
<dbReference type="Proteomes" id="UP000269692">
    <property type="component" value="Unassembled WGS sequence"/>
</dbReference>